<dbReference type="NCBIfam" id="TIGR00711">
    <property type="entry name" value="efflux_EmrB"/>
    <property type="match status" value="1"/>
</dbReference>
<feature type="transmembrane region" description="Helical" evidence="7">
    <location>
        <begin position="442"/>
        <end position="464"/>
    </location>
</feature>
<evidence type="ECO:0000256" key="2">
    <source>
        <dbReference type="ARBA" id="ARBA00022448"/>
    </source>
</evidence>
<feature type="transmembrane region" description="Helical" evidence="7">
    <location>
        <begin position="234"/>
        <end position="254"/>
    </location>
</feature>
<dbReference type="Gene3D" id="1.20.1720.10">
    <property type="entry name" value="Multidrug resistance protein D"/>
    <property type="match status" value="1"/>
</dbReference>
<feature type="transmembrane region" description="Helical" evidence="7">
    <location>
        <begin position="113"/>
        <end position="134"/>
    </location>
</feature>
<feature type="transmembrane region" description="Helical" evidence="7">
    <location>
        <begin position="412"/>
        <end position="430"/>
    </location>
</feature>
<name>A0ABU2KE38_9ACTN</name>
<dbReference type="Gene3D" id="1.20.1250.20">
    <property type="entry name" value="MFS general substrate transporter like domains"/>
    <property type="match status" value="1"/>
</dbReference>
<sequence length="471" mass="47152">MAAVEDPAPSSVSLGTASGRWLLTATVLASGMAFLDATAVQVALPTLGRELGASLSDLQWIVNGYLLPLAALILLGGALGDRYGRRRVFLVGVTWFAAASLLCGLAQTPGQLIAARALQGVGGALLTPGSLALIQSSFRPGDRATAIGVWSSLSGVAGLVGPFLGGALVDLASWRLVFLLNVPLAVLVVAVAGRHVPESRDPGPHGRFDGLGAVLGAVALGALTYALITAGERGGTDVVASAVVAVGTGALFVVRERRAHFPVLPPRLFADRQFTGANLATLAVYGGLGGSSLFIVLQLQGVLGYGATAAGAATLPTILLITLLSPRAGALAQRIGPRLPMTVGPLTVAAGTLLLVGVDGGARYWVEVLPGTVLQGLGMALTVAPLTASVLGAAPDTLAGVASGVNNAVARAAQLLTIAALPVVVGLSGTDYAEPAALTDGYRAAMVVCAALFAAGGAVAWATIRNDVLRG</sequence>
<evidence type="ECO:0000256" key="5">
    <source>
        <dbReference type="ARBA" id="ARBA00022989"/>
    </source>
</evidence>
<dbReference type="InterPro" id="IPR020846">
    <property type="entry name" value="MFS_dom"/>
</dbReference>
<keyword evidence="10" id="KW-1185">Reference proteome</keyword>
<evidence type="ECO:0000256" key="4">
    <source>
        <dbReference type="ARBA" id="ARBA00022692"/>
    </source>
</evidence>
<dbReference type="InterPro" id="IPR011701">
    <property type="entry name" value="MFS"/>
</dbReference>
<organism evidence="9 10">
    <name type="scientific">Blastococcus goldschmidtiae</name>
    <dbReference type="NCBI Taxonomy" id="3075546"/>
    <lineage>
        <taxon>Bacteria</taxon>
        <taxon>Bacillati</taxon>
        <taxon>Actinomycetota</taxon>
        <taxon>Actinomycetes</taxon>
        <taxon>Geodermatophilales</taxon>
        <taxon>Geodermatophilaceae</taxon>
        <taxon>Blastococcus</taxon>
    </lineage>
</organism>
<proteinExistence type="predicted"/>
<feature type="transmembrane region" description="Helical" evidence="7">
    <location>
        <begin position="60"/>
        <end position="79"/>
    </location>
</feature>
<dbReference type="Pfam" id="PF07690">
    <property type="entry name" value="MFS_1"/>
    <property type="match status" value="1"/>
</dbReference>
<feature type="transmembrane region" description="Helical" evidence="7">
    <location>
        <begin position="208"/>
        <end position="228"/>
    </location>
</feature>
<evidence type="ECO:0000256" key="3">
    <source>
        <dbReference type="ARBA" id="ARBA00022475"/>
    </source>
</evidence>
<evidence type="ECO:0000256" key="1">
    <source>
        <dbReference type="ARBA" id="ARBA00004651"/>
    </source>
</evidence>
<keyword evidence="6 7" id="KW-0472">Membrane</keyword>
<dbReference type="InterPro" id="IPR036259">
    <property type="entry name" value="MFS_trans_sf"/>
</dbReference>
<dbReference type="SUPFAM" id="SSF103473">
    <property type="entry name" value="MFS general substrate transporter"/>
    <property type="match status" value="1"/>
</dbReference>
<feature type="transmembrane region" description="Helical" evidence="7">
    <location>
        <begin position="303"/>
        <end position="325"/>
    </location>
</feature>
<feature type="transmembrane region" description="Helical" evidence="7">
    <location>
        <begin position="88"/>
        <end position="107"/>
    </location>
</feature>
<feature type="domain" description="Major facilitator superfamily (MFS) profile" evidence="8">
    <location>
        <begin position="22"/>
        <end position="468"/>
    </location>
</feature>
<feature type="transmembrane region" description="Helical" evidence="7">
    <location>
        <begin position="275"/>
        <end position="297"/>
    </location>
</feature>
<evidence type="ECO:0000313" key="10">
    <source>
        <dbReference type="Proteomes" id="UP001183222"/>
    </source>
</evidence>
<evidence type="ECO:0000313" key="9">
    <source>
        <dbReference type="EMBL" id="MDT0278432.1"/>
    </source>
</evidence>
<feature type="transmembrane region" description="Helical" evidence="7">
    <location>
        <begin position="346"/>
        <end position="366"/>
    </location>
</feature>
<dbReference type="PANTHER" id="PTHR42718">
    <property type="entry name" value="MAJOR FACILITATOR SUPERFAMILY MULTIDRUG TRANSPORTER MFSC"/>
    <property type="match status" value="1"/>
</dbReference>
<dbReference type="RefSeq" id="WP_311347228.1">
    <property type="nucleotide sequence ID" value="NZ_JAVREI010000028.1"/>
</dbReference>
<keyword evidence="3" id="KW-1003">Cell membrane</keyword>
<dbReference type="PROSITE" id="PS50850">
    <property type="entry name" value="MFS"/>
    <property type="match status" value="1"/>
</dbReference>
<comment type="caution">
    <text evidence="9">The sequence shown here is derived from an EMBL/GenBank/DDBJ whole genome shotgun (WGS) entry which is preliminary data.</text>
</comment>
<keyword evidence="4 7" id="KW-0812">Transmembrane</keyword>
<accession>A0ABU2KE38</accession>
<feature type="transmembrane region" description="Helical" evidence="7">
    <location>
        <begin position="21"/>
        <end position="40"/>
    </location>
</feature>
<keyword evidence="2" id="KW-0813">Transport</keyword>
<dbReference type="EMBL" id="JAVREI010000028">
    <property type="protein sequence ID" value="MDT0278432.1"/>
    <property type="molecule type" value="Genomic_DNA"/>
</dbReference>
<dbReference type="CDD" id="cd17321">
    <property type="entry name" value="MFS_MMR_MDR_like"/>
    <property type="match status" value="1"/>
</dbReference>
<feature type="transmembrane region" description="Helical" evidence="7">
    <location>
        <begin position="146"/>
        <end position="164"/>
    </location>
</feature>
<feature type="transmembrane region" description="Helical" evidence="7">
    <location>
        <begin position="372"/>
        <end position="391"/>
    </location>
</feature>
<evidence type="ECO:0000256" key="6">
    <source>
        <dbReference type="ARBA" id="ARBA00023136"/>
    </source>
</evidence>
<evidence type="ECO:0000259" key="8">
    <source>
        <dbReference type="PROSITE" id="PS50850"/>
    </source>
</evidence>
<evidence type="ECO:0000256" key="7">
    <source>
        <dbReference type="SAM" id="Phobius"/>
    </source>
</evidence>
<protein>
    <submittedName>
        <fullName evidence="9">MFS transporter</fullName>
    </submittedName>
</protein>
<dbReference type="InterPro" id="IPR004638">
    <property type="entry name" value="EmrB-like"/>
</dbReference>
<dbReference type="PANTHER" id="PTHR42718:SF42">
    <property type="entry name" value="EXPORT PROTEIN"/>
    <property type="match status" value="1"/>
</dbReference>
<keyword evidence="5 7" id="KW-1133">Transmembrane helix</keyword>
<feature type="transmembrane region" description="Helical" evidence="7">
    <location>
        <begin position="176"/>
        <end position="196"/>
    </location>
</feature>
<gene>
    <name evidence="9" type="ORF">RM425_21230</name>
</gene>
<reference evidence="10" key="1">
    <citation type="submission" date="2023-07" db="EMBL/GenBank/DDBJ databases">
        <title>30 novel species of actinomycetes from the DSMZ collection.</title>
        <authorList>
            <person name="Nouioui I."/>
        </authorList>
    </citation>
    <scope>NUCLEOTIDE SEQUENCE [LARGE SCALE GENOMIC DNA]</scope>
    <source>
        <strain evidence="10">DSM 46792</strain>
    </source>
</reference>
<dbReference type="Proteomes" id="UP001183222">
    <property type="component" value="Unassembled WGS sequence"/>
</dbReference>
<comment type="subcellular location">
    <subcellularLocation>
        <location evidence="1">Cell membrane</location>
        <topology evidence="1">Multi-pass membrane protein</topology>
    </subcellularLocation>
</comment>